<dbReference type="AlphaFoldDB" id="A0A1H1JCM6"/>
<protein>
    <submittedName>
        <fullName evidence="3">Predicted dehydrogenase</fullName>
    </submittedName>
</protein>
<proteinExistence type="predicted"/>
<dbReference type="Proteomes" id="UP000183487">
    <property type="component" value="Unassembled WGS sequence"/>
</dbReference>
<dbReference type="GO" id="GO:0000166">
    <property type="term" value="F:nucleotide binding"/>
    <property type="evidence" value="ECO:0007669"/>
    <property type="project" value="InterPro"/>
</dbReference>
<keyword evidence="4" id="KW-1185">Reference proteome</keyword>
<dbReference type="InterPro" id="IPR000683">
    <property type="entry name" value="Gfo/Idh/MocA-like_OxRdtase_N"/>
</dbReference>
<sequence>MNNPAPLGRKLRVGLIGAGSWAVANHLPVLKGRPDVELAAVVRPGEAELRQVKEAFGFEHAFEDYRALLDLPELDAVIVASPHRMHAEHAKAALRRGCHVMVEKPMATSAQEANELIDVAKQADRQILVPYGWNFQPYFRRAHQLVSDGRIGTIRHVVAQMATPIEDLMSGGQLQGTENEMFRPESATWTTKGSGGYGWGQLVHLLGGMFYVTGLAPREVFATLGLSDIGTDLYNALAVQFASGATGSISGSASLPPGSPFQVDIRLFGTEGCLLLDVERERLWLRRVDGDDEEMDIAAGSGAYTCAEPVNAFVDLCLGKPVENCGSGLVGMRSVQVVEAMLKSAESRRPVLLD</sequence>
<dbReference type="InterPro" id="IPR055170">
    <property type="entry name" value="GFO_IDH_MocA-like_dom"/>
</dbReference>
<evidence type="ECO:0000259" key="2">
    <source>
        <dbReference type="Pfam" id="PF22725"/>
    </source>
</evidence>
<evidence type="ECO:0000313" key="4">
    <source>
        <dbReference type="Proteomes" id="UP000183487"/>
    </source>
</evidence>
<dbReference type="Gene3D" id="3.40.50.720">
    <property type="entry name" value="NAD(P)-binding Rossmann-like Domain"/>
    <property type="match status" value="1"/>
</dbReference>
<dbReference type="OrthoDB" id="9781031at2"/>
<dbReference type="Pfam" id="PF22725">
    <property type="entry name" value="GFO_IDH_MocA_C3"/>
    <property type="match status" value="1"/>
</dbReference>
<reference evidence="4" key="1">
    <citation type="submission" date="2016-10" db="EMBL/GenBank/DDBJ databases">
        <authorList>
            <person name="Varghese N."/>
        </authorList>
    </citation>
    <scope>NUCLEOTIDE SEQUENCE [LARGE SCALE GENOMIC DNA]</scope>
    <source>
        <strain evidence="4">GAS106B</strain>
    </source>
</reference>
<dbReference type="SUPFAM" id="SSF55347">
    <property type="entry name" value="Glyceraldehyde-3-phosphate dehydrogenase-like, C-terminal domain"/>
    <property type="match status" value="1"/>
</dbReference>
<gene>
    <name evidence="3" type="ORF">SAMN05443245_5987</name>
</gene>
<name>A0A1H1JCM6_9BURK</name>
<feature type="domain" description="Gfo/Idh/MocA-like oxidoreductase N-terminal" evidence="1">
    <location>
        <begin position="11"/>
        <end position="129"/>
    </location>
</feature>
<dbReference type="RefSeq" id="WP_074771255.1">
    <property type="nucleotide sequence ID" value="NZ_FNKP01000003.1"/>
</dbReference>
<evidence type="ECO:0000259" key="1">
    <source>
        <dbReference type="Pfam" id="PF01408"/>
    </source>
</evidence>
<organism evidence="3 4">
    <name type="scientific">Paraburkholderia fungorum</name>
    <dbReference type="NCBI Taxonomy" id="134537"/>
    <lineage>
        <taxon>Bacteria</taxon>
        <taxon>Pseudomonadati</taxon>
        <taxon>Pseudomonadota</taxon>
        <taxon>Betaproteobacteria</taxon>
        <taxon>Burkholderiales</taxon>
        <taxon>Burkholderiaceae</taxon>
        <taxon>Paraburkholderia</taxon>
    </lineage>
</organism>
<dbReference type="InterPro" id="IPR051450">
    <property type="entry name" value="Gfo/Idh/MocA_Oxidoreductases"/>
</dbReference>
<feature type="domain" description="GFO/IDH/MocA-like oxidoreductase" evidence="2">
    <location>
        <begin position="139"/>
        <end position="274"/>
    </location>
</feature>
<dbReference type="Gene3D" id="3.30.360.10">
    <property type="entry name" value="Dihydrodipicolinate Reductase, domain 2"/>
    <property type="match status" value="1"/>
</dbReference>
<evidence type="ECO:0000313" key="3">
    <source>
        <dbReference type="EMBL" id="SDR47208.1"/>
    </source>
</evidence>
<dbReference type="PANTHER" id="PTHR43377">
    <property type="entry name" value="BILIVERDIN REDUCTASE A"/>
    <property type="match status" value="1"/>
</dbReference>
<dbReference type="InterPro" id="IPR036291">
    <property type="entry name" value="NAD(P)-bd_dom_sf"/>
</dbReference>
<dbReference type="EMBL" id="FNKP01000003">
    <property type="protein sequence ID" value="SDR47208.1"/>
    <property type="molecule type" value="Genomic_DNA"/>
</dbReference>
<dbReference type="SUPFAM" id="SSF51735">
    <property type="entry name" value="NAD(P)-binding Rossmann-fold domains"/>
    <property type="match status" value="1"/>
</dbReference>
<dbReference type="Pfam" id="PF01408">
    <property type="entry name" value="GFO_IDH_MocA"/>
    <property type="match status" value="1"/>
</dbReference>
<accession>A0A1H1JCM6</accession>
<dbReference type="PANTHER" id="PTHR43377:SF1">
    <property type="entry name" value="BILIVERDIN REDUCTASE A"/>
    <property type="match status" value="1"/>
</dbReference>